<organism evidence="2 3">
    <name type="scientific">Streptomyces prasinopilosus</name>
    <dbReference type="NCBI Taxonomy" id="67344"/>
    <lineage>
        <taxon>Bacteria</taxon>
        <taxon>Bacillati</taxon>
        <taxon>Actinomycetota</taxon>
        <taxon>Actinomycetes</taxon>
        <taxon>Kitasatosporales</taxon>
        <taxon>Streptomycetaceae</taxon>
        <taxon>Streptomyces</taxon>
    </lineage>
</organism>
<protein>
    <submittedName>
        <fullName evidence="2">Uncharacterized protein</fullName>
    </submittedName>
</protein>
<dbReference type="RefSeq" id="WP_055574872.1">
    <property type="nucleotide sequence ID" value="NZ_FMZK01000004.1"/>
</dbReference>
<reference evidence="3" key="1">
    <citation type="submission" date="2016-10" db="EMBL/GenBank/DDBJ databases">
        <authorList>
            <person name="Varghese N."/>
            <person name="Submissions S."/>
        </authorList>
    </citation>
    <scope>NUCLEOTIDE SEQUENCE [LARGE SCALE GENOMIC DNA]</scope>
    <source>
        <strain evidence="3">CGMCC 4.3504</strain>
    </source>
</reference>
<dbReference type="STRING" id="67344.SAMN05216505_104117"/>
<evidence type="ECO:0000256" key="1">
    <source>
        <dbReference type="SAM" id="MobiDB-lite"/>
    </source>
</evidence>
<dbReference type="Proteomes" id="UP000182100">
    <property type="component" value="Unassembled WGS sequence"/>
</dbReference>
<accession>A0A1G6QGE3</accession>
<dbReference type="AlphaFoldDB" id="A0A1G6QGE3"/>
<dbReference type="EMBL" id="FMZK01000004">
    <property type="protein sequence ID" value="SDC91398.1"/>
    <property type="molecule type" value="Genomic_DNA"/>
</dbReference>
<evidence type="ECO:0000313" key="3">
    <source>
        <dbReference type="Proteomes" id="UP000182100"/>
    </source>
</evidence>
<feature type="compositionally biased region" description="Low complexity" evidence="1">
    <location>
        <begin position="50"/>
        <end position="76"/>
    </location>
</feature>
<proteinExistence type="predicted"/>
<sequence length="161" mass="16846">MKHSTTPQTRRGRGPARRVGRTLAFVLPVVLVFSGTLAVAGVNWSGSPSGPALAAADTDVSGASSSRASSSGASSRAAERTPHQALRDRLLVELHEEDPGVALTHLQQAVNDRPSLARHCVSIARDLGRAAVRRYGPTRAQSYARPVCDTSFASGVLTAHG</sequence>
<name>A0A1G6QGE3_9ACTN</name>
<feature type="region of interest" description="Disordered" evidence="1">
    <location>
        <begin position="50"/>
        <end position="84"/>
    </location>
</feature>
<keyword evidence="3" id="KW-1185">Reference proteome</keyword>
<evidence type="ECO:0000313" key="2">
    <source>
        <dbReference type="EMBL" id="SDC91398.1"/>
    </source>
</evidence>
<gene>
    <name evidence="2" type="ORF">SAMN05216505_104117</name>
</gene>